<dbReference type="InterPro" id="IPR041255">
    <property type="entry name" value="LpxI_N"/>
</dbReference>
<dbReference type="EMBL" id="CP048620">
    <property type="protein sequence ID" value="QPJ63936.1"/>
    <property type="molecule type" value="Genomic_DNA"/>
</dbReference>
<dbReference type="Pfam" id="PF06230">
    <property type="entry name" value="LpxI_C"/>
    <property type="match status" value="1"/>
</dbReference>
<feature type="domain" description="LpxI N-terminal" evidence="2">
    <location>
        <begin position="8"/>
        <end position="136"/>
    </location>
</feature>
<dbReference type="AlphaFoldDB" id="A0A7T0BZW2"/>
<dbReference type="Gene3D" id="3.40.140.80">
    <property type="match status" value="1"/>
</dbReference>
<dbReference type="Gene3D" id="3.40.50.20">
    <property type="match status" value="1"/>
</dbReference>
<dbReference type="PANTHER" id="PTHR39962:SF1">
    <property type="entry name" value="LPXI FAMILY PROTEIN"/>
    <property type="match status" value="1"/>
</dbReference>
<organism evidence="3 4">
    <name type="scientific">Candidatus Nitrohelix vancouverensis</name>
    <dbReference type="NCBI Taxonomy" id="2705534"/>
    <lineage>
        <taxon>Bacteria</taxon>
        <taxon>Pseudomonadati</taxon>
        <taxon>Nitrospinota/Tectimicrobiota group</taxon>
        <taxon>Nitrospinota</taxon>
        <taxon>Nitrospinia</taxon>
        <taxon>Nitrospinales</taxon>
        <taxon>Nitrospinaceae</taxon>
        <taxon>Candidatus Nitrohelix</taxon>
    </lineage>
</organism>
<feature type="domain" description="LpxI C-terminal" evidence="1">
    <location>
        <begin position="141"/>
        <end position="269"/>
    </location>
</feature>
<reference evidence="4" key="1">
    <citation type="submission" date="2020-02" db="EMBL/GenBank/DDBJ databases">
        <title>Genomic and physiological characterization of two novel Nitrospinaceae genera.</title>
        <authorList>
            <person name="Mueller A.J."/>
            <person name="Jung M.-Y."/>
            <person name="Strachan C.R."/>
            <person name="Herbold C.W."/>
            <person name="Kirkegaard R.H."/>
            <person name="Daims H."/>
        </authorList>
    </citation>
    <scope>NUCLEOTIDE SEQUENCE [LARGE SCALE GENOMIC DNA]</scope>
</reference>
<evidence type="ECO:0000259" key="2">
    <source>
        <dbReference type="Pfam" id="PF17930"/>
    </source>
</evidence>
<dbReference type="InterPro" id="IPR043167">
    <property type="entry name" value="LpxI_C_sf"/>
</dbReference>
<proteinExistence type="predicted"/>
<accession>A0A7T0BZW2</accession>
<dbReference type="InterPro" id="IPR053174">
    <property type="entry name" value="LpxI"/>
</dbReference>
<evidence type="ECO:0000313" key="4">
    <source>
        <dbReference type="Proteomes" id="UP000594464"/>
    </source>
</evidence>
<name>A0A7T0BZW2_9BACT</name>
<sequence>MDQPVRENIGLIAGAGEVPRYFARKAKDAGIPIVSIAFTPEIQSTLDPFVEKSLCIGIGKVDKIFKTLKQEQISDLMILGKVDKGIIFRPQMFDLRTLKFLKNLRSKDDKTLMEGVIDELEKEGFRLLDQREFMPEIFPSSGVLTRRSPDSEEMKDIEYGLPAARKIADMEIGQTLVVRNQVVVAVEGVEGTDRAIARGCELARGSAVVVKVSRTNQDYRYDSPGIGLKTMQCLIDGKASALALEAGRVMILEQEQVVALAEKNKISIICV</sequence>
<dbReference type="PANTHER" id="PTHR39962">
    <property type="entry name" value="BLL4848 PROTEIN"/>
    <property type="match status" value="1"/>
</dbReference>
<protein>
    <submittedName>
        <fullName evidence="3">LpxI family protein</fullName>
    </submittedName>
</protein>
<gene>
    <name evidence="3" type="ORF">G3M78_00330</name>
</gene>
<dbReference type="InterPro" id="IPR010415">
    <property type="entry name" value="LpxI_C"/>
</dbReference>
<evidence type="ECO:0000313" key="3">
    <source>
        <dbReference type="EMBL" id="QPJ63936.1"/>
    </source>
</evidence>
<dbReference type="Pfam" id="PF17930">
    <property type="entry name" value="LpxI_N"/>
    <property type="match status" value="1"/>
</dbReference>
<evidence type="ECO:0000259" key="1">
    <source>
        <dbReference type="Pfam" id="PF06230"/>
    </source>
</evidence>
<dbReference type="Proteomes" id="UP000594464">
    <property type="component" value="Chromosome"/>
</dbReference>
<dbReference type="KEGG" id="nva:G3M78_00330"/>